<reference evidence="1 2" key="1">
    <citation type="journal article" date="2013" name="Genome Announc.">
        <title>Draft Genome Sequence for Desulfovibrio africanus Strain PCS.</title>
        <authorList>
            <person name="Brown S.D."/>
            <person name="Utturkar S.M."/>
            <person name="Arkin A.P."/>
            <person name="Deutschbauer A.M."/>
            <person name="Elias D.A."/>
            <person name="Hazen T.C."/>
            <person name="Chakraborty R."/>
        </authorList>
    </citation>
    <scope>NUCLEOTIDE SEQUENCE [LARGE SCALE GENOMIC DNA]</scope>
    <source>
        <strain evidence="1 2">PCS</strain>
    </source>
</reference>
<accession>M5Q391</accession>
<name>M5Q391_DESAF</name>
<organism evidence="1 2">
    <name type="scientific">Desulfocurvibacter africanus PCS</name>
    <dbReference type="NCBI Taxonomy" id="1262666"/>
    <lineage>
        <taxon>Bacteria</taxon>
        <taxon>Pseudomonadati</taxon>
        <taxon>Thermodesulfobacteriota</taxon>
        <taxon>Desulfovibrionia</taxon>
        <taxon>Desulfovibrionales</taxon>
        <taxon>Desulfovibrionaceae</taxon>
        <taxon>Desulfocurvibacter</taxon>
    </lineage>
</organism>
<dbReference type="RefSeq" id="WP_005982783.1">
    <property type="nucleotide sequence ID" value="NZ_AOSV01000001.1"/>
</dbReference>
<proteinExistence type="predicted"/>
<dbReference type="OrthoDB" id="7031561at2"/>
<gene>
    <name evidence="1" type="ORF">PCS_00042</name>
</gene>
<protein>
    <submittedName>
        <fullName evidence="1">Uncharacterized protein</fullName>
    </submittedName>
</protein>
<evidence type="ECO:0000313" key="2">
    <source>
        <dbReference type="Proteomes" id="UP000011922"/>
    </source>
</evidence>
<sequence>MSGRRSLPALPEVPPGIDQRVASVLTPLKEVVEVREGLRGDPLARFATLADLVSLGLVSRDQALALVK</sequence>
<dbReference type="EMBL" id="AOSV01000001">
    <property type="protein sequence ID" value="EMG39156.1"/>
    <property type="molecule type" value="Genomic_DNA"/>
</dbReference>
<dbReference type="Proteomes" id="UP000011922">
    <property type="component" value="Unassembled WGS sequence"/>
</dbReference>
<evidence type="ECO:0000313" key="1">
    <source>
        <dbReference type="EMBL" id="EMG39156.1"/>
    </source>
</evidence>
<comment type="caution">
    <text evidence="1">The sequence shown here is derived from an EMBL/GenBank/DDBJ whole genome shotgun (WGS) entry which is preliminary data.</text>
</comment>
<dbReference type="AlphaFoldDB" id="M5Q391"/>
<dbReference type="PATRIC" id="fig|1262666.3.peg.42"/>